<evidence type="ECO:0000256" key="5">
    <source>
        <dbReference type="ARBA" id="ARBA00048552"/>
    </source>
</evidence>
<comment type="similarity">
    <text evidence="6 7">Belongs to the RNA polymerase beta chain family.</text>
</comment>
<dbReference type="Gene3D" id="2.30.150.10">
    <property type="entry name" value="DNA-directed RNA polymerase, beta subunit, external 1 domain"/>
    <property type="match status" value="1"/>
</dbReference>
<dbReference type="AlphaFoldDB" id="A0A1M4S7D2"/>
<dbReference type="EMBL" id="FQUI01000001">
    <property type="protein sequence ID" value="SHE28088.1"/>
    <property type="molecule type" value="Genomic_DNA"/>
</dbReference>
<keyword evidence="3 6" id="KW-0548">Nucleotidyltransferase</keyword>
<dbReference type="Proteomes" id="UP000184334">
    <property type="component" value="Unassembled WGS sequence"/>
</dbReference>
<evidence type="ECO:0000256" key="4">
    <source>
        <dbReference type="ARBA" id="ARBA00023163"/>
    </source>
</evidence>
<organism evidence="14 15">
    <name type="scientific">Marinitoga hydrogenitolerans (strain DSM 16785 / JCM 12826 / AT1271)</name>
    <dbReference type="NCBI Taxonomy" id="1122195"/>
    <lineage>
        <taxon>Bacteria</taxon>
        <taxon>Thermotogati</taxon>
        <taxon>Thermotogota</taxon>
        <taxon>Thermotogae</taxon>
        <taxon>Petrotogales</taxon>
        <taxon>Petrotogaceae</taxon>
        <taxon>Marinitoga</taxon>
    </lineage>
</organism>
<dbReference type="Pfam" id="PF00562">
    <property type="entry name" value="RNA_pol_Rpb2_6"/>
    <property type="match status" value="1"/>
</dbReference>
<evidence type="ECO:0000256" key="6">
    <source>
        <dbReference type="HAMAP-Rule" id="MF_01321"/>
    </source>
</evidence>
<comment type="subunit">
    <text evidence="6 8">The RNAP catalytic core consists of 2 alpha, 1 beta, 1 beta' and 1 omega subunit. When a sigma factor is associated with the core the holoenzyme is formed, which can initiate transcription.</text>
</comment>
<dbReference type="InterPro" id="IPR007120">
    <property type="entry name" value="DNA-dir_RNAP_su2_dom"/>
</dbReference>
<dbReference type="Gene3D" id="2.40.270.10">
    <property type="entry name" value="DNA-directed RNA polymerase, subunit 2, domain 6"/>
    <property type="match status" value="1"/>
</dbReference>
<keyword evidence="2 6" id="KW-0808">Transferase</keyword>
<evidence type="ECO:0000256" key="8">
    <source>
        <dbReference type="RuleBase" id="RU363031"/>
    </source>
</evidence>
<evidence type="ECO:0000259" key="13">
    <source>
        <dbReference type="Pfam" id="PF10385"/>
    </source>
</evidence>
<dbReference type="PROSITE" id="PS01166">
    <property type="entry name" value="RNA_POL_BETA"/>
    <property type="match status" value="1"/>
</dbReference>
<keyword evidence="4 6" id="KW-0804">Transcription</keyword>
<dbReference type="GO" id="GO:0032549">
    <property type="term" value="F:ribonucleoside binding"/>
    <property type="evidence" value="ECO:0007669"/>
    <property type="project" value="InterPro"/>
</dbReference>
<dbReference type="Gene3D" id="2.40.50.150">
    <property type="match status" value="1"/>
</dbReference>
<gene>
    <name evidence="6" type="primary">rpoB</name>
    <name evidence="14" type="ORF">SAMN02745164_00106</name>
</gene>
<evidence type="ECO:0000259" key="10">
    <source>
        <dbReference type="Pfam" id="PF04560"/>
    </source>
</evidence>
<dbReference type="GO" id="GO:0000428">
    <property type="term" value="C:DNA-directed RNA polymerase complex"/>
    <property type="evidence" value="ECO:0007669"/>
    <property type="project" value="UniProtKB-KW"/>
</dbReference>
<keyword evidence="1 6" id="KW-0240">DNA-directed RNA polymerase</keyword>
<dbReference type="Pfam" id="PF04565">
    <property type="entry name" value="RNA_pol_Rpb2_3"/>
    <property type="match status" value="1"/>
</dbReference>
<name>A0A1M4S7D2_MARH1</name>
<evidence type="ECO:0000313" key="14">
    <source>
        <dbReference type="EMBL" id="SHE28088.1"/>
    </source>
</evidence>
<dbReference type="CDD" id="cd00653">
    <property type="entry name" value="RNA_pol_B_RPB2"/>
    <property type="match status" value="1"/>
</dbReference>
<sequence length="1202" mass="137056">MNTRVLKVGKRERHFFGKVDEDFELFHDLLEIQLNSFEWFVKDGIKDVLNKYTPITVELKGKRKTKISLEFTDVWTEDPTFDEMECKEKGLSYTVPLKAKIRITDHSTGEIIEPSDSLFFGNIPKITDRSTFIINGAERVVVNQLVRSPGVYFVSEEQKSVKQTRPYFVAHFLPVKGAWLEIIYNPNPGKDFLQIRIDRKRKFNYFLFLRALGYDSDLAILDLYPQKINLNYDLSEYLEKNITILSDIKVPETSEFYKESKTYRGLRLTEKIVEELIDLDISEITVAHIVAQNTLDLFKKTYESEDSILTPEDAYKELFKKLRPGEIPRVNIATDYINNLYFNPNTFDFSMIGRKKIVNRMEDVYKKYLIEVEGRNIEKGEDIEYPYKEEKTLTKLDLILASRHLLEMKENPELLDTRDHLGNKRVRSVGELMQIEFERSFSKMLPILNEKLSIIPNIQKLNPNSLINSRAIMTTINQFFATSQLSQFMDQVNPLSELTHKRRLSAIGPGGLKREHAKFEVRDVHHSHYGRMCPIETPEGANIGLITSLAILARVDEFGFLETPYYRVKDGKVLYEKGVYWLTADQEEEKIIAPASVEIDENGIIKAEYVEIRHAGKVTYVHREDVEFIAVTPKQIVSVSTSLIPFLEHDDANRALMGSNMQRQAVPLMITEAPFVGTGVEWLAARDSGYVIKAKHRGRVSYIDAKTIIINRIDEDGKDIIDNFGNPVQDKYTLWKFIRSNQDTTINQRPIVEMNEIIEKGDPIADGPAIDMGELALGKNVLVAFMPWEGYNFEDAILVNEELLERDTFTSLHIEVYETKAMDTQLGPEEITADIPNVKKESLRNLDEHGIVRVGAYVSSGDILVGKVTPRGESETSPEEKLIRSVFGDRGKDVKDTSLTVPHGIEGRVIDVKVYTRKDIPDLETGVNQYVKVYIASKKTLNVGDKLAGRHGNKGVVSNILRKEDMPFLPNGKPIEMILSPLGVPSRMNLGQVLEMHLGWLAKLTGKHFATPIFDGAKEAEIMQALYEARKNNRMDELDKVRKEYGLDLGDSVEIESGKIVLRDGRTGEPFDYPIAIGYMYMLRLVHIAKDKMHARSTGPYSLIHQQPLGGKAHFGGQRFGEMEVWALEAYGAAHTLTEMLTYKSDDIKGRNEVYKAILNGKNLPDPGIPESFKVLVKELQGLMLDVRLFDEDGNELDVDKL</sequence>
<feature type="domain" description="DNA-directed RNA polymerase beta subunit external 1" evidence="13">
    <location>
        <begin position="565"/>
        <end position="631"/>
    </location>
</feature>
<dbReference type="InterPro" id="IPR007645">
    <property type="entry name" value="RNA_pol_Rpb2_3"/>
</dbReference>
<dbReference type="Gene3D" id="3.90.1110.10">
    <property type="entry name" value="RNA polymerase Rpb2, domain 2"/>
    <property type="match status" value="2"/>
</dbReference>
<dbReference type="InterPro" id="IPR007121">
    <property type="entry name" value="RNA_pol_bsu_CS"/>
</dbReference>
<evidence type="ECO:0000259" key="12">
    <source>
        <dbReference type="Pfam" id="PF04565"/>
    </source>
</evidence>
<dbReference type="Gene3D" id="2.40.50.100">
    <property type="match status" value="1"/>
</dbReference>
<protein>
    <recommendedName>
        <fullName evidence="6 8">DNA-directed RNA polymerase subunit beta</fullName>
        <shortName evidence="6">RNAP subunit beta</shortName>
        <ecNumber evidence="6 8">2.7.7.6</ecNumber>
    </recommendedName>
    <alternativeName>
        <fullName evidence="6">RNA polymerase subunit beta</fullName>
    </alternativeName>
    <alternativeName>
        <fullName evidence="6">Transcriptase subunit beta</fullName>
    </alternativeName>
</protein>
<comment type="caution">
    <text evidence="14">The sequence shown here is derived from an EMBL/GenBank/DDBJ whole genome shotgun (WGS) entry which is preliminary data.</text>
</comment>
<dbReference type="Gene3D" id="3.90.1800.10">
    <property type="entry name" value="RNA polymerase alpha subunit dimerisation domain"/>
    <property type="match status" value="1"/>
</dbReference>
<feature type="domain" description="RNA polymerase Rpb2" evidence="12">
    <location>
        <begin position="487"/>
        <end position="555"/>
    </location>
</feature>
<dbReference type="Pfam" id="PF04560">
    <property type="entry name" value="RNA_pol_Rpb2_7"/>
    <property type="match status" value="1"/>
</dbReference>
<dbReference type="OrthoDB" id="9803954at2"/>
<dbReference type="InterPro" id="IPR019462">
    <property type="entry name" value="DNA-dir_RNA_pol_bsu_external_1"/>
</dbReference>
<feature type="domain" description="DNA-directed RNA polymerase subunit 2 hybrid-binding" evidence="9">
    <location>
        <begin position="694"/>
        <end position="1113"/>
    </location>
</feature>
<dbReference type="InterPro" id="IPR014724">
    <property type="entry name" value="RNA_pol_RPB2_OB-fold"/>
</dbReference>
<evidence type="ECO:0000256" key="2">
    <source>
        <dbReference type="ARBA" id="ARBA00022679"/>
    </source>
</evidence>
<dbReference type="InterPro" id="IPR010243">
    <property type="entry name" value="RNA_pol_bsu_bac"/>
</dbReference>
<dbReference type="GO" id="GO:0003677">
    <property type="term" value="F:DNA binding"/>
    <property type="evidence" value="ECO:0007669"/>
    <property type="project" value="UniProtKB-UniRule"/>
</dbReference>
<dbReference type="EC" id="2.7.7.6" evidence="6 8"/>
<dbReference type="InterPro" id="IPR042107">
    <property type="entry name" value="DNA-dir_RNA_pol_bsu_ext_1_sf"/>
</dbReference>
<dbReference type="RefSeq" id="WP_072862300.1">
    <property type="nucleotide sequence ID" value="NZ_FQUI01000001.1"/>
</dbReference>
<keyword evidence="15" id="KW-1185">Reference proteome</keyword>
<dbReference type="GO" id="GO:0006351">
    <property type="term" value="P:DNA-templated transcription"/>
    <property type="evidence" value="ECO:0007669"/>
    <property type="project" value="UniProtKB-UniRule"/>
</dbReference>
<evidence type="ECO:0000313" key="15">
    <source>
        <dbReference type="Proteomes" id="UP000184334"/>
    </source>
</evidence>
<dbReference type="InterPro" id="IPR007644">
    <property type="entry name" value="RNA_pol_bsu_protrusion"/>
</dbReference>
<dbReference type="STRING" id="1122195.SAMN02745164_00106"/>
<evidence type="ECO:0000259" key="11">
    <source>
        <dbReference type="Pfam" id="PF04563"/>
    </source>
</evidence>
<dbReference type="PANTHER" id="PTHR20856">
    <property type="entry name" value="DNA-DIRECTED RNA POLYMERASE I SUBUNIT 2"/>
    <property type="match status" value="1"/>
</dbReference>
<dbReference type="Pfam" id="PF10385">
    <property type="entry name" value="RNA_pol_Rpb2_45"/>
    <property type="match status" value="1"/>
</dbReference>
<evidence type="ECO:0000256" key="7">
    <source>
        <dbReference type="RuleBase" id="RU000434"/>
    </source>
</evidence>
<accession>A0A1M4S7D2</accession>
<feature type="domain" description="RNA polymerase Rpb2" evidence="10">
    <location>
        <begin position="1116"/>
        <end position="1191"/>
    </location>
</feature>
<dbReference type="Gene3D" id="3.90.1100.10">
    <property type="match status" value="2"/>
</dbReference>
<dbReference type="Pfam" id="PF04563">
    <property type="entry name" value="RNA_pol_Rpb2_1"/>
    <property type="match status" value="1"/>
</dbReference>
<reference evidence="14" key="1">
    <citation type="submission" date="2016-11" db="EMBL/GenBank/DDBJ databases">
        <authorList>
            <person name="Varghese N."/>
            <person name="Submissions S."/>
        </authorList>
    </citation>
    <scope>NUCLEOTIDE SEQUENCE [LARGE SCALE GENOMIC DNA]</scope>
    <source>
        <strain evidence="14">DSM 16785</strain>
    </source>
</reference>
<feature type="domain" description="RNA polymerase beta subunit protrusion" evidence="11">
    <location>
        <begin position="29"/>
        <end position="472"/>
    </location>
</feature>
<dbReference type="GO" id="GO:0003899">
    <property type="term" value="F:DNA-directed RNA polymerase activity"/>
    <property type="evidence" value="ECO:0007669"/>
    <property type="project" value="UniProtKB-UniRule"/>
</dbReference>
<comment type="catalytic activity">
    <reaction evidence="5 6 8">
        <text>RNA(n) + a ribonucleoside 5'-triphosphate = RNA(n+1) + diphosphate</text>
        <dbReference type="Rhea" id="RHEA:21248"/>
        <dbReference type="Rhea" id="RHEA-COMP:14527"/>
        <dbReference type="Rhea" id="RHEA-COMP:17342"/>
        <dbReference type="ChEBI" id="CHEBI:33019"/>
        <dbReference type="ChEBI" id="CHEBI:61557"/>
        <dbReference type="ChEBI" id="CHEBI:140395"/>
        <dbReference type="EC" id="2.7.7.6"/>
    </reaction>
</comment>
<dbReference type="NCBIfam" id="NF001616">
    <property type="entry name" value="PRK00405.1"/>
    <property type="match status" value="1"/>
</dbReference>
<dbReference type="InterPro" id="IPR007641">
    <property type="entry name" value="RNA_pol_Rpb2_7"/>
</dbReference>
<comment type="function">
    <text evidence="6 8">DNA-dependent RNA polymerase catalyzes the transcription of DNA into RNA using the four ribonucleoside triphosphates as substrates.</text>
</comment>
<dbReference type="InterPro" id="IPR015712">
    <property type="entry name" value="DNA-dir_RNA_pol_su2"/>
</dbReference>
<dbReference type="HAMAP" id="MF_01321">
    <property type="entry name" value="RNApol_bact_RpoB"/>
    <property type="match status" value="1"/>
</dbReference>
<evidence type="ECO:0000256" key="1">
    <source>
        <dbReference type="ARBA" id="ARBA00022478"/>
    </source>
</evidence>
<dbReference type="NCBIfam" id="TIGR02013">
    <property type="entry name" value="rpoB"/>
    <property type="match status" value="1"/>
</dbReference>
<evidence type="ECO:0000259" key="9">
    <source>
        <dbReference type="Pfam" id="PF00562"/>
    </source>
</evidence>
<dbReference type="InterPro" id="IPR037034">
    <property type="entry name" value="RNA_pol_Rpb2_2_sf"/>
</dbReference>
<proteinExistence type="inferred from homology"/>
<dbReference type="InterPro" id="IPR037033">
    <property type="entry name" value="DNA-dir_RNAP_su2_hyb_sf"/>
</dbReference>
<dbReference type="SUPFAM" id="SSF64484">
    <property type="entry name" value="beta and beta-prime subunits of DNA dependent RNA-polymerase"/>
    <property type="match status" value="1"/>
</dbReference>
<evidence type="ECO:0000256" key="3">
    <source>
        <dbReference type="ARBA" id="ARBA00022695"/>
    </source>
</evidence>